<feature type="transmembrane region" description="Helical" evidence="8">
    <location>
        <begin position="22"/>
        <end position="44"/>
    </location>
</feature>
<proteinExistence type="inferred from homology"/>
<comment type="subcellular location">
    <subcellularLocation>
        <location evidence="1">Cell membrane</location>
        <topology evidence="1">Multi-pass membrane protein</topology>
    </subcellularLocation>
</comment>
<dbReference type="SUPFAM" id="SSF81321">
    <property type="entry name" value="Family A G protein-coupled receptor-like"/>
    <property type="match status" value="1"/>
</dbReference>
<dbReference type="OrthoDB" id="6157309at2759"/>
<dbReference type="GeneID" id="20241188"/>
<feature type="transmembrane region" description="Helical" evidence="8">
    <location>
        <begin position="65"/>
        <end position="86"/>
    </location>
</feature>
<dbReference type="CDD" id="cd00637">
    <property type="entry name" value="7tm_classA_rhodopsin-like"/>
    <property type="match status" value="1"/>
</dbReference>
<keyword evidence="2" id="KW-1003">Cell membrane</keyword>
<evidence type="ECO:0000256" key="5">
    <source>
        <dbReference type="ARBA" id="ARBA00023136"/>
    </source>
</evidence>
<feature type="transmembrane region" description="Helical" evidence="8">
    <location>
        <begin position="227"/>
        <end position="247"/>
    </location>
</feature>
<organism evidence="10 11">
    <name type="scientific">Lottia gigantea</name>
    <name type="common">Giant owl limpet</name>
    <dbReference type="NCBI Taxonomy" id="225164"/>
    <lineage>
        <taxon>Eukaryota</taxon>
        <taxon>Metazoa</taxon>
        <taxon>Spiralia</taxon>
        <taxon>Lophotrochozoa</taxon>
        <taxon>Mollusca</taxon>
        <taxon>Gastropoda</taxon>
        <taxon>Patellogastropoda</taxon>
        <taxon>Lottioidea</taxon>
        <taxon>Lottiidae</taxon>
        <taxon>Lottia</taxon>
    </lineage>
</organism>
<sequence length="324" mass="36929">MPFEVFDLRFFFNFSSEIACKIMRSLVTFTTCASNQILLLIAIDRFRKVCCPLKMQMTPSIARKFIFISVIIAILMTIPAFFLYGLRSAITPIPGLLGSDCATGDDVKDTIYPIVYELVLIFFFVFFTTCFAVLYTCIWRASRRLAFARKSFRSEQSCSLIGEDTTSSSIDNRNDKKPKCDKRARSNVVIVMKTDSFCRQVSSEPGSPNMARKKPQRITAASIKTKATLIAFAVTMVFFLSFIPHLGLAALKNAKKDFDYTLQGPQLVAFNIFLRFYFVNCVANPFIYSAMNPIFRRRCIDVFRYICCCVCRTCKIKKDLPVHV</sequence>
<dbReference type="PANTHER" id="PTHR24241:SF76">
    <property type="entry name" value="NEUROPEPTIDE SIFAMIDE RECEPTOR"/>
    <property type="match status" value="1"/>
</dbReference>
<dbReference type="GO" id="GO:0042277">
    <property type="term" value="F:peptide binding"/>
    <property type="evidence" value="ECO:0007669"/>
    <property type="project" value="TreeGrafter"/>
</dbReference>
<evidence type="ECO:0000256" key="8">
    <source>
        <dbReference type="SAM" id="Phobius"/>
    </source>
</evidence>
<dbReference type="InterPro" id="IPR017452">
    <property type="entry name" value="GPCR_Rhodpsn_7TM"/>
</dbReference>
<name>V3ZLF8_LOTGI</name>
<dbReference type="PANTHER" id="PTHR24241">
    <property type="entry name" value="NEUROPEPTIDE RECEPTOR-RELATED G-PROTEIN COUPLED RECEPTOR"/>
    <property type="match status" value="1"/>
</dbReference>
<dbReference type="CTD" id="20241188"/>
<dbReference type="HOGENOM" id="CLU_035647_1_0_1"/>
<dbReference type="PROSITE" id="PS00237">
    <property type="entry name" value="G_PROTEIN_RECEP_F1_1"/>
    <property type="match status" value="1"/>
</dbReference>
<gene>
    <name evidence="10" type="ORF">LOTGIDRAFT_169634</name>
</gene>
<feature type="transmembrane region" description="Helical" evidence="8">
    <location>
        <begin position="114"/>
        <end position="139"/>
    </location>
</feature>
<dbReference type="OMA" id="STCEDTH"/>
<dbReference type="PROSITE" id="PS50262">
    <property type="entry name" value="G_PROTEIN_RECEP_F1_2"/>
    <property type="match status" value="1"/>
</dbReference>
<feature type="domain" description="G-protein coupled receptors family 1 profile" evidence="9">
    <location>
        <begin position="1"/>
        <end position="288"/>
    </location>
</feature>
<keyword evidence="3 7" id="KW-0812">Transmembrane</keyword>
<dbReference type="RefSeq" id="XP_009066174.1">
    <property type="nucleotide sequence ID" value="XM_009067926.1"/>
</dbReference>
<dbReference type="KEGG" id="lgi:LOTGIDRAFT_169634"/>
<reference evidence="10 11" key="1">
    <citation type="journal article" date="2013" name="Nature">
        <title>Insights into bilaterian evolution from three spiralian genomes.</title>
        <authorList>
            <person name="Simakov O."/>
            <person name="Marletaz F."/>
            <person name="Cho S.J."/>
            <person name="Edsinger-Gonzales E."/>
            <person name="Havlak P."/>
            <person name="Hellsten U."/>
            <person name="Kuo D.H."/>
            <person name="Larsson T."/>
            <person name="Lv J."/>
            <person name="Arendt D."/>
            <person name="Savage R."/>
            <person name="Osoegawa K."/>
            <person name="de Jong P."/>
            <person name="Grimwood J."/>
            <person name="Chapman J.A."/>
            <person name="Shapiro H."/>
            <person name="Aerts A."/>
            <person name="Otillar R.P."/>
            <person name="Terry A.Y."/>
            <person name="Boore J.L."/>
            <person name="Grigoriev I.V."/>
            <person name="Lindberg D.R."/>
            <person name="Seaver E.C."/>
            <person name="Weisblat D.A."/>
            <person name="Putnam N.H."/>
            <person name="Rokhsar D.S."/>
        </authorList>
    </citation>
    <scope>NUCLEOTIDE SEQUENCE [LARGE SCALE GENOMIC DNA]</scope>
</reference>
<evidence type="ECO:0000256" key="6">
    <source>
        <dbReference type="ARBA" id="ARBA00023170"/>
    </source>
</evidence>
<evidence type="ECO:0000256" key="3">
    <source>
        <dbReference type="ARBA" id="ARBA00022692"/>
    </source>
</evidence>
<dbReference type="AlphaFoldDB" id="V3ZLF8"/>
<dbReference type="PRINTS" id="PR00237">
    <property type="entry name" value="GPCRRHODOPSN"/>
</dbReference>
<keyword evidence="6 7" id="KW-0675">Receptor</keyword>
<accession>V3ZLF8</accession>
<keyword evidence="11" id="KW-1185">Reference proteome</keyword>
<dbReference type="GO" id="GO:0004930">
    <property type="term" value="F:G protein-coupled receptor activity"/>
    <property type="evidence" value="ECO:0007669"/>
    <property type="project" value="UniProtKB-KW"/>
</dbReference>
<evidence type="ECO:0000256" key="7">
    <source>
        <dbReference type="RuleBase" id="RU000688"/>
    </source>
</evidence>
<keyword evidence="4 8" id="KW-1133">Transmembrane helix</keyword>
<protein>
    <recommendedName>
        <fullName evidence="9">G-protein coupled receptors family 1 profile domain-containing protein</fullName>
    </recommendedName>
</protein>
<dbReference type="GO" id="GO:0032870">
    <property type="term" value="P:cellular response to hormone stimulus"/>
    <property type="evidence" value="ECO:0007669"/>
    <property type="project" value="TreeGrafter"/>
</dbReference>
<dbReference type="InterPro" id="IPR000276">
    <property type="entry name" value="GPCR_Rhodpsn"/>
</dbReference>
<keyword evidence="7" id="KW-0297">G-protein coupled receptor</keyword>
<keyword evidence="5 8" id="KW-0472">Membrane</keyword>
<comment type="similarity">
    <text evidence="7">Belongs to the G-protein coupled receptor 1 family.</text>
</comment>
<evidence type="ECO:0000256" key="1">
    <source>
        <dbReference type="ARBA" id="ARBA00004651"/>
    </source>
</evidence>
<evidence type="ECO:0000256" key="4">
    <source>
        <dbReference type="ARBA" id="ARBA00022989"/>
    </source>
</evidence>
<evidence type="ECO:0000256" key="2">
    <source>
        <dbReference type="ARBA" id="ARBA00022475"/>
    </source>
</evidence>
<dbReference type="GO" id="GO:0005886">
    <property type="term" value="C:plasma membrane"/>
    <property type="evidence" value="ECO:0007669"/>
    <property type="project" value="UniProtKB-SubCell"/>
</dbReference>
<evidence type="ECO:0000313" key="10">
    <source>
        <dbReference type="EMBL" id="ESO83225.1"/>
    </source>
</evidence>
<evidence type="ECO:0000259" key="9">
    <source>
        <dbReference type="PROSITE" id="PS50262"/>
    </source>
</evidence>
<evidence type="ECO:0000313" key="11">
    <source>
        <dbReference type="Proteomes" id="UP000030746"/>
    </source>
</evidence>
<dbReference type="Proteomes" id="UP000030746">
    <property type="component" value="Unassembled WGS sequence"/>
</dbReference>
<dbReference type="Gene3D" id="1.20.1070.10">
    <property type="entry name" value="Rhodopsin 7-helix transmembrane proteins"/>
    <property type="match status" value="1"/>
</dbReference>
<keyword evidence="7" id="KW-0807">Transducer</keyword>
<dbReference type="EMBL" id="KB203771">
    <property type="protein sequence ID" value="ESO83225.1"/>
    <property type="molecule type" value="Genomic_DNA"/>
</dbReference>
<dbReference type="Pfam" id="PF00001">
    <property type="entry name" value="7tm_1"/>
    <property type="match status" value="1"/>
</dbReference>
<feature type="transmembrane region" description="Helical" evidence="8">
    <location>
        <begin position="267"/>
        <end position="288"/>
    </location>
</feature>